<evidence type="ECO:0000256" key="4">
    <source>
        <dbReference type="ARBA" id="ARBA00001946"/>
    </source>
</evidence>
<evidence type="ECO:0000313" key="12">
    <source>
        <dbReference type="Proteomes" id="UP001642483"/>
    </source>
</evidence>
<dbReference type="EC" id="4.3.1.17" evidence="6"/>
<feature type="domain" description="Tryptophan synthase beta chain-like PALP" evidence="10">
    <location>
        <begin position="53"/>
        <end position="348"/>
    </location>
</feature>
<dbReference type="SUPFAM" id="SSF53686">
    <property type="entry name" value="Tryptophan synthase beta subunit-like PLP-dependent enzymes"/>
    <property type="match status" value="1"/>
</dbReference>
<comment type="similarity">
    <text evidence="5">Belongs to the serine/threonine dehydratase family.</text>
</comment>
<dbReference type="Gene3D" id="3.40.50.1100">
    <property type="match status" value="2"/>
</dbReference>
<evidence type="ECO:0000256" key="6">
    <source>
        <dbReference type="ARBA" id="ARBA00012093"/>
    </source>
</evidence>
<keyword evidence="7" id="KW-0460">Magnesium</keyword>
<evidence type="ECO:0000256" key="9">
    <source>
        <dbReference type="ARBA" id="ARBA00049406"/>
    </source>
</evidence>
<dbReference type="InterPro" id="IPR036052">
    <property type="entry name" value="TrpB-like_PALP_sf"/>
</dbReference>
<keyword evidence="12" id="KW-1185">Reference proteome</keyword>
<comment type="cofactor">
    <cofactor evidence="4">
        <name>Mg(2+)</name>
        <dbReference type="ChEBI" id="CHEBI:18420"/>
    </cofactor>
</comment>
<accession>A0ABP0G3G1</accession>
<sequence>MNAVSTNKFKNFGKFLSARTLQMSTVNISPTATEAGNYCISFDDVKKAHFVIKPYVHQTPLMTCSFIDKLCGRNVFMKTENLQKTGSFKIRGATNAVASLVKRKNKPDCIVTHSSGNHGQAVAKAANNFHIPAYIVMPSNAPECKKNAVKSYGGFVVECAPTEKAREQGAEKVCREKGGSFIHASQTAEVISGQGTIAFEMLKQNPDLDAIVVPVGGGGMISGITIAAKHIKPSIKIYAAEPEKANDCYLSKCNGYITPVDHPVVTIADGVKVTIGENAWPIIRDLVDDVITVSEEQIIEATRLVWERAKLVIEPTSGVGIAAIISEKFSKAKGMHGDVKNIGVVLCGGNADVGTVAKILTGV</sequence>
<comment type="caution">
    <text evidence="11">The sequence shown here is derived from an EMBL/GenBank/DDBJ whole genome shotgun (WGS) entry which is preliminary data.</text>
</comment>
<dbReference type="InterPro" id="IPR001926">
    <property type="entry name" value="TrpB-like_PALP"/>
</dbReference>
<name>A0ABP0G3G1_CLALP</name>
<gene>
    <name evidence="11" type="ORF">CVLEPA_LOCUS18320</name>
</gene>
<comment type="cofactor">
    <cofactor evidence="1">
        <name>Ca(2+)</name>
        <dbReference type="ChEBI" id="CHEBI:29108"/>
    </cofactor>
</comment>
<evidence type="ECO:0000256" key="7">
    <source>
        <dbReference type="ARBA" id="ARBA00022842"/>
    </source>
</evidence>
<evidence type="ECO:0000256" key="8">
    <source>
        <dbReference type="ARBA" id="ARBA00022898"/>
    </source>
</evidence>
<evidence type="ECO:0000256" key="2">
    <source>
        <dbReference type="ARBA" id="ARBA00001933"/>
    </source>
</evidence>
<evidence type="ECO:0000256" key="1">
    <source>
        <dbReference type="ARBA" id="ARBA00001913"/>
    </source>
</evidence>
<evidence type="ECO:0000256" key="5">
    <source>
        <dbReference type="ARBA" id="ARBA00010869"/>
    </source>
</evidence>
<proteinExistence type="inferred from homology"/>
<comment type="cofactor">
    <cofactor evidence="3">
        <name>Mn(2+)</name>
        <dbReference type="ChEBI" id="CHEBI:29035"/>
    </cofactor>
</comment>
<dbReference type="PANTHER" id="PTHR43050">
    <property type="entry name" value="SERINE / THREONINE RACEMASE FAMILY MEMBER"/>
    <property type="match status" value="1"/>
</dbReference>
<organism evidence="11 12">
    <name type="scientific">Clavelina lepadiformis</name>
    <name type="common">Light-bulb sea squirt</name>
    <name type="synonym">Ascidia lepadiformis</name>
    <dbReference type="NCBI Taxonomy" id="159417"/>
    <lineage>
        <taxon>Eukaryota</taxon>
        <taxon>Metazoa</taxon>
        <taxon>Chordata</taxon>
        <taxon>Tunicata</taxon>
        <taxon>Ascidiacea</taxon>
        <taxon>Aplousobranchia</taxon>
        <taxon>Clavelinidae</taxon>
        <taxon>Clavelina</taxon>
    </lineage>
</organism>
<dbReference type="PANTHER" id="PTHR43050:SF1">
    <property type="entry name" value="SERINE RACEMASE"/>
    <property type="match status" value="1"/>
</dbReference>
<dbReference type="EMBL" id="CAWYQH010000102">
    <property type="protein sequence ID" value="CAK8686379.1"/>
    <property type="molecule type" value="Genomic_DNA"/>
</dbReference>
<evidence type="ECO:0000313" key="11">
    <source>
        <dbReference type="EMBL" id="CAK8686379.1"/>
    </source>
</evidence>
<comment type="cofactor">
    <cofactor evidence="2">
        <name>pyridoxal 5'-phosphate</name>
        <dbReference type="ChEBI" id="CHEBI:597326"/>
    </cofactor>
</comment>
<dbReference type="Proteomes" id="UP001642483">
    <property type="component" value="Unassembled WGS sequence"/>
</dbReference>
<dbReference type="InterPro" id="IPR000634">
    <property type="entry name" value="Ser/Thr_deHydtase_PyrdxlP-BS"/>
</dbReference>
<dbReference type="CDD" id="cd01562">
    <property type="entry name" value="Thr-dehyd"/>
    <property type="match status" value="1"/>
</dbReference>
<dbReference type="Pfam" id="PF00291">
    <property type="entry name" value="PALP"/>
    <property type="match status" value="1"/>
</dbReference>
<evidence type="ECO:0000256" key="3">
    <source>
        <dbReference type="ARBA" id="ARBA00001936"/>
    </source>
</evidence>
<evidence type="ECO:0000259" key="10">
    <source>
        <dbReference type="Pfam" id="PF00291"/>
    </source>
</evidence>
<dbReference type="PROSITE" id="PS00165">
    <property type="entry name" value="DEHYDRATASE_SER_THR"/>
    <property type="match status" value="1"/>
</dbReference>
<reference evidence="11 12" key="1">
    <citation type="submission" date="2024-02" db="EMBL/GenBank/DDBJ databases">
        <authorList>
            <person name="Daric V."/>
            <person name="Darras S."/>
        </authorList>
    </citation>
    <scope>NUCLEOTIDE SEQUENCE [LARGE SCALE GENOMIC DNA]</scope>
</reference>
<protein>
    <recommendedName>
        <fullName evidence="6">L-serine ammonia-lyase</fullName>
        <ecNumber evidence="6">4.3.1.17</ecNumber>
    </recommendedName>
</protein>
<keyword evidence="8" id="KW-0663">Pyridoxal phosphate</keyword>
<comment type="catalytic activity">
    <reaction evidence="9">
        <text>L-serine = pyruvate + NH4(+)</text>
        <dbReference type="Rhea" id="RHEA:19169"/>
        <dbReference type="ChEBI" id="CHEBI:15361"/>
        <dbReference type="ChEBI" id="CHEBI:28938"/>
        <dbReference type="ChEBI" id="CHEBI:33384"/>
        <dbReference type="EC" id="4.3.1.17"/>
    </reaction>
</comment>